<protein>
    <recommendedName>
        <fullName evidence="4">ABC transporter permease</fullName>
    </recommendedName>
</protein>
<comment type="caution">
    <text evidence="2">The sequence shown here is derived from an EMBL/GenBank/DDBJ whole genome shotgun (WGS) entry which is preliminary data.</text>
</comment>
<keyword evidence="1" id="KW-0472">Membrane</keyword>
<accession>A0ABR8MT37</accession>
<keyword evidence="3" id="KW-1185">Reference proteome</keyword>
<evidence type="ECO:0000256" key="1">
    <source>
        <dbReference type="SAM" id="Phobius"/>
    </source>
</evidence>
<keyword evidence="1" id="KW-1133">Transmembrane helix</keyword>
<feature type="transmembrane region" description="Helical" evidence="1">
    <location>
        <begin position="62"/>
        <end position="86"/>
    </location>
</feature>
<dbReference type="RefSeq" id="WP_191203416.1">
    <property type="nucleotide sequence ID" value="NZ_JACXZA010000002.1"/>
</dbReference>
<evidence type="ECO:0000313" key="3">
    <source>
        <dbReference type="Proteomes" id="UP000609346"/>
    </source>
</evidence>
<organism evidence="2 3">
    <name type="scientific">Paenibacillus terricola</name>
    <dbReference type="NCBI Taxonomy" id="2763503"/>
    <lineage>
        <taxon>Bacteria</taxon>
        <taxon>Bacillati</taxon>
        <taxon>Bacillota</taxon>
        <taxon>Bacilli</taxon>
        <taxon>Bacillales</taxon>
        <taxon>Paenibacillaceae</taxon>
        <taxon>Paenibacillus</taxon>
    </lineage>
</organism>
<evidence type="ECO:0000313" key="2">
    <source>
        <dbReference type="EMBL" id="MBD3919148.1"/>
    </source>
</evidence>
<feature type="transmembrane region" description="Helical" evidence="1">
    <location>
        <begin position="12"/>
        <end position="30"/>
    </location>
</feature>
<proteinExistence type="predicted"/>
<reference evidence="2 3" key="1">
    <citation type="submission" date="2020-09" db="EMBL/GenBank/DDBJ databases">
        <title>Paenibacillus sp. strain PR3 16S rRNA gene Genome sequencing and assembly.</title>
        <authorList>
            <person name="Kim J."/>
        </authorList>
    </citation>
    <scope>NUCLEOTIDE SEQUENCE [LARGE SCALE GENOMIC DNA]</scope>
    <source>
        <strain evidence="2 3">PR3</strain>
    </source>
</reference>
<keyword evidence="1" id="KW-0812">Transmembrane</keyword>
<dbReference type="EMBL" id="JACXZA010000002">
    <property type="protein sequence ID" value="MBD3919148.1"/>
    <property type="molecule type" value="Genomic_DNA"/>
</dbReference>
<sequence>MREFRKQAYEIRVRLMLFSLPVVNLAPEFLPQTTHDWLYTWTSFRFAASGMRNSMYFNEVDAASTSLSVLAWIAAIGLVLVIVSAFKKKARPL</sequence>
<dbReference type="Proteomes" id="UP000609346">
    <property type="component" value="Unassembled WGS sequence"/>
</dbReference>
<name>A0ABR8MT37_9BACL</name>
<gene>
    <name evidence="2" type="ORF">H8B09_10310</name>
</gene>
<evidence type="ECO:0008006" key="4">
    <source>
        <dbReference type="Google" id="ProtNLM"/>
    </source>
</evidence>